<dbReference type="InParanoid" id="A0A409YXI4"/>
<feature type="domain" description="HTH CENPB-type" evidence="2">
    <location>
        <begin position="83"/>
        <end position="155"/>
    </location>
</feature>
<organism evidence="3 4">
    <name type="scientific">Gymnopilus dilepis</name>
    <dbReference type="NCBI Taxonomy" id="231916"/>
    <lineage>
        <taxon>Eukaryota</taxon>
        <taxon>Fungi</taxon>
        <taxon>Dikarya</taxon>
        <taxon>Basidiomycota</taxon>
        <taxon>Agaricomycotina</taxon>
        <taxon>Agaricomycetes</taxon>
        <taxon>Agaricomycetidae</taxon>
        <taxon>Agaricales</taxon>
        <taxon>Agaricineae</taxon>
        <taxon>Hymenogastraceae</taxon>
        <taxon>Gymnopilus</taxon>
    </lineage>
</organism>
<dbReference type="OrthoDB" id="2917041at2759"/>
<dbReference type="EMBL" id="NHYE01000020">
    <property type="protein sequence ID" value="PPR07726.1"/>
    <property type="molecule type" value="Genomic_DNA"/>
</dbReference>
<gene>
    <name evidence="3" type="ORF">CVT26_003719</name>
</gene>
<dbReference type="Pfam" id="PF03221">
    <property type="entry name" value="HTH_Tnp_Tc5"/>
    <property type="match status" value="1"/>
</dbReference>
<dbReference type="PROSITE" id="PS51253">
    <property type="entry name" value="HTH_CENPB"/>
    <property type="match status" value="1"/>
</dbReference>
<evidence type="ECO:0000256" key="1">
    <source>
        <dbReference type="ARBA" id="ARBA00023125"/>
    </source>
</evidence>
<protein>
    <recommendedName>
        <fullName evidence="2">HTH CENPB-type domain-containing protein</fullName>
    </recommendedName>
</protein>
<evidence type="ECO:0000259" key="2">
    <source>
        <dbReference type="PROSITE" id="PS51253"/>
    </source>
</evidence>
<evidence type="ECO:0000313" key="3">
    <source>
        <dbReference type="EMBL" id="PPR07726.1"/>
    </source>
</evidence>
<sequence>MPGRAKPDDQKQREYVEIQDKWMEEAVNVYREEQEKEAGQKRLGLRAVCEIMEDRCWETDKKVISLDKSTLTRRLKNTQSQAQSNAGKSWLTEGEIDAIIAYANALARDGWPLSRRRIEEHAYEICKAKYGEDFPGFGHNWIDRFMSKHKSRLKGSWSRPLEKSRARAGNPFAKADYFDKLKVGLDGEEEEEPLEIYNLYAADETGFQDGIGEKEWVYGEPSKKFQHQQRSGS</sequence>
<keyword evidence="4" id="KW-1185">Reference proteome</keyword>
<accession>A0A409YXI4</accession>
<evidence type="ECO:0000313" key="4">
    <source>
        <dbReference type="Proteomes" id="UP000284706"/>
    </source>
</evidence>
<dbReference type="SUPFAM" id="SSF46689">
    <property type="entry name" value="Homeodomain-like"/>
    <property type="match status" value="1"/>
</dbReference>
<dbReference type="STRING" id="231916.A0A409YXI4"/>
<proteinExistence type="predicted"/>
<dbReference type="InterPro" id="IPR006600">
    <property type="entry name" value="HTH_CenpB_DNA-bd_dom"/>
</dbReference>
<name>A0A409YXI4_9AGAR</name>
<reference evidence="3 4" key="1">
    <citation type="journal article" date="2018" name="Evol. Lett.">
        <title>Horizontal gene cluster transfer increased hallucinogenic mushroom diversity.</title>
        <authorList>
            <person name="Reynolds H.T."/>
            <person name="Vijayakumar V."/>
            <person name="Gluck-Thaler E."/>
            <person name="Korotkin H.B."/>
            <person name="Matheny P.B."/>
            <person name="Slot J.C."/>
        </authorList>
    </citation>
    <scope>NUCLEOTIDE SEQUENCE [LARGE SCALE GENOMIC DNA]</scope>
    <source>
        <strain evidence="3 4">SRW20</strain>
    </source>
</reference>
<dbReference type="InterPro" id="IPR009057">
    <property type="entry name" value="Homeodomain-like_sf"/>
</dbReference>
<keyword evidence="1" id="KW-0238">DNA-binding</keyword>
<dbReference type="GO" id="GO:0003677">
    <property type="term" value="F:DNA binding"/>
    <property type="evidence" value="ECO:0007669"/>
    <property type="project" value="UniProtKB-KW"/>
</dbReference>
<dbReference type="Proteomes" id="UP000284706">
    <property type="component" value="Unassembled WGS sequence"/>
</dbReference>
<dbReference type="AlphaFoldDB" id="A0A409YXI4"/>
<comment type="caution">
    <text evidence="3">The sequence shown here is derived from an EMBL/GenBank/DDBJ whole genome shotgun (WGS) entry which is preliminary data.</text>
</comment>